<dbReference type="eggNOG" id="ENOG502S5IC">
    <property type="taxonomic scope" value="Eukaryota"/>
</dbReference>
<dbReference type="PANTHER" id="PTHR14742">
    <property type="entry name" value="RIBONUCLEASE P SUBUNIT P21"/>
    <property type="match status" value="1"/>
</dbReference>
<accession>K0KTP5</accession>
<dbReference type="FunCoup" id="K0KTP5">
    <property type="interactions" value="89"/>
</dbReference>
<dbReference type="Gene3D" id="6.20.50.20">
    <property type="match status" value="1"/>
</dbReference>
<organism evidence="2 3">
    <name type="scientific">Wickerhamomyces ciferrii (strain ATCC 14091 / BCRC 22168 / CBS 111 / JCM 3599 / NBRC 0793 / NRRL Y-1031 F-60-10)</name>
    <name type="common">Yeast</name>
    <name type="synonym">Pichia ciferrii</name>
    <dbReference type="NCBI Taxonomy" id="1206466"/>
    <lineage>
        <taxon>Eukaryota</taxon>
        <taxon>Fungi</taxon>
        <taxon>Dikarya</taxon>
        <taxon>Ascomycota</taxon>
        <taxon>Saccharomycotina</taxon>
        <taxon>Saccharomycetes</taxon>
        <taxon>Phaffomycetales</taxon>
        <taxon>Wickerhamomycetaceae</taxon>
        <taxon>Wickerhamomyces</taxon>
    </lineage>
</organism>
<feature type="compositionally biased region" description="Basic and acidic residues" evidence="1">
    <location>
        <begin position="168"/>
        <end position="178"/>
    </location>
</feature>
<dbReference type="InterPro" id="IPR007175">
    <property type="entry name" value="Rpr2/Snm1/Rpp21"/>
</dbReference>
<dbReference type="Proteomes" id="UP000009328">
    <property type="component" value="Unassembled WGS sequence"/>
</dbReference>
<protein>
    <submittedName>
        <fullName evidence="2">Ribonuclease MRP protein subunit</fullName>
    </submittedName>
</protein>
<evidence type="ECO:0000313" key="2">
    <source>
        <dbReference type="EMBL" id="CCH44633.1"/>
    </source>
</evidence>
<evidence type="ECO:0000256" key="1">
    <source>
        <dbReference type="SAM" id="MobiDB-lite"/>
    </source>
</evidence>
<evidence type="ECO:0000313" key="3">
    <source>
        <dbReference type="Proteomes" id="UP000009328"/>
    </source>
</evidence>
<dbReference type="GO" id="GO:0008033">
    <property type="term" value="P:tRNA processing"/>
    <property type="evidence" value="ECO:0007669"/>
    <property type="project" value="TreeGrafter"/>
</dbReference>
<sequence length="192" mass="22773">MESTNVKNIKHSYDLIHSTPQVSELTSIYNKKFQNILQKKNLILPNQLNNELKFCQNCNGLFIPGINMKMEIKYTKTKKSKKQEKKVVKKQWKPRDRNLIYTCLLCNYKTKFELLKPEKNPNEIGIDIKDKEPFIAKWEPKSQEDKKKNSAKDRAKKRKKNNLLNLLQDKKLKDEQDKKKSNLLSLDEFMKS</sequence>
<gene>
    <name evidence="2" type="ORF">BN7_4202</name>
</gene>
<dbReference type="AlphaFoldDB" id="K0KTP5"/>
<dbReference type="EMBL" id="CAIF01000148">
    <property type="protein sequence ID" value="CCH44633.1"/>
    <property type="molecule type" value="Genomic_DNA"/>
</dbReference>
<dbReference type="InParanoid" id="K0KTP5"/>
<feature type="compositionally biased region" description="Basic and acidic residues" evidence="1">
    <location>
        <begin position="138"/>
        <end position="153"/>
    </location>
</feature>
<reference evidence="2 3" key="1">
    <citation type="journal article" date="2012" name="Eukaryot. Cell">
        <title>Draft genome sequence of Wickerhamomyces ciferrii NRRL Y-1031 F-60-10.</title>
        <authorList>
            <person name="Schneider J."/>
            <person name="Andrea H."/>
            <person name="Blom J."/>
            <person name="Jaenicke S."/>
            <person name="Ruckert C."/>
            <person name="Schorsch C."/>
            <person name="Szczepanowski R."/>
            <person name="Farwick M."/>
            <person name="Goesmann A."/>
            <person name="Puhler A."/>
            <person name="Schaffer S."/>
            <person name="Tauch A."/>
            <person name="Kohler T."/>
            <person name="Brinkrolf K."/>
        </authorList>
    </citation>
    <scope>NUCLEOTIDE SEQUENCE [LARGE SCALE GENOMIC DNA]</scope>
    <source>
        <strain evidence="3">ATCC 14091 / BCRC 22168 / CBS 111 / JCM 3599 / NBRC 0793 / NRRL Y-1031 F-60-10</strain>
    </source>
</reference>
<dbReference type="PANTHER" id="PTHR14742:SF3">
    <property type="entry name" value="RIBONUCLEASE MRP PROTEIN SUBUNIT SNM1"/>
    <property type="match status" value="1"/>
</dbReference>
<dbReference type="Pfam" id="PF04032">
    <property type="entry name" value="Rpr2"/>
    <property type="match status" value="1"/>
</dbReference>
<dbReference type="HOGENOM" id="CLU_122019_0_0_1"/>
<dbReference type="GO" id="GO:0005655">
    <property type="term" value="C:nucleolar ribonuclease P complex"/>
    <property type="evidence" value="ECO:0007669"/>
    <property type="project" value="TreeGrafter"/>
</dbReference>
<dbReference type="STRING" id="1206466.K0KTP5"/>
<feature type="region of interest" description="Disordered" evidence="1">
    <location>
        <begin position="138"/>
        <end position="178"/>
    </location>
</feature>
<proteinExistence type="predicted"/>
<name>K0KTP5_WICCF</name>
<comment type="caution">
    <text evidence="2">The sequence shown here is derived from an EMBL/GenBank/DDBJ whole genome shotgun (WGS) entry which is preliminary data.</text>
</comment>
<keyword evidence="3" id="KW-1185">Reference proteome</keyword>